<dbReference type="PANTHER" id="PTHR43662">
    <property type="match status" value="1"/>
</dbReference>
<organism evidence="3 4">
    <name type="scientific">Moelleriella libera RCEF 2490</name>
    <dbReference type="NCBI Taxonomy" id="1081109"/>
    <lineage>
        <taxon>Eukaryota</taxon>
        <taxon>Fungi</taxon>
        <taxon>Dikarya</taxon>
        <taxon>Ascomycota</taxon>
        <taxon>Pezizomycotina</taxon>
        <taxon>Sordariomycetes</taxon>
        <taxon>Hypocreomycetidae</taxon>
        <taxon>Hypocreales</taxon>
        <taxon>Clavicipitaceae</taxon>
        <taxon>Moelleriella</taxon>
    </lineage>
</organism>
<evidence type="ECO:0000256" key="1">
    <source>
        <dbReference type="SAM" id="MobiDB-lite"/>
    </source>
</evidence>
<feature type="domain" description="DUF1996" evidence="2">
    <location>
        <begin position="1"/>
        <end position="160"/>
    </location>
</feature>
<evidence type="ECO:0000313" key="3">
    <source>
        <dbReference type="EMBL" id="KZZ97406.1"/>
    </source>
</evidence>
<feature type="compositionally biased region" description="Basic and acidic residues" evidence="1">
    <location>
        <begin position="1"/>
        <end position="10"/>
    </location>
</feature>
<proteinExistence type="predicted"/>
<name>A0A168D699_9HYPO</name>
<accession>A0A168D699</accession>
<dbReference type="PANTHER" id="PTHR43662:SF7">
    <property type="entry name" value="DUF1996 DOMAIN-CONTAINING PROTEIN"/>
    <property type="match status" value="1"/>
</dbReference>
<evidence type="ECO:0000259" key="2">
    <source>
        <dbReference type="Pfam" id="PF09362"/>
    </source>
</evidence>
<evidence type="ECO:0000313" key="4">
    <source>
        <dbReference type="Proteomes" id="UP000078544"/>
    </source>
</evidence>
<feature type="compositionally biased region" description="Pro residues" evidence="1">
    <location>
        <begin position="274"/>
        <end position="284"/>
    </location>
</feature>
<gene>
    <name evidence="3" type="ORF">AAL_03370</name>
</gene>
<dbReference type="AlphaFoldDB" id="A0A168D699"/>
<dbReference type="EMBL" id="AZGY01000006">
    <property type="protein sequence ID" value="KZZ97406.1"/>
    <property type="molecule type" value="Genomic_DNA"/>
</dbReference>
<protein>
    <recommendedName>
        <fullName evidence="2">DUF1996 domain-containing protein</fullName>
    </recommendedName>
</protein>
<dbReference type="Proteomes" id="UP000078544">
    <property type="component" value="Unassembled WGS sequence"/>
</dbReference>
<feature type="region of interest" description="Disordered" evidence="1">
    <location>
        <begin position="223"/>
        <end position="298"/>
    </location>
</feature>
<dbReference type="InterPro" id="IPR018535">
    <property type="entry name" value="DUF1996"/>
</dbReference>
<comment type="caution">
    <text evidence="3">The sequence shown here is derived from an EMBL/GenBank/DDBJ whole genome shotgun (WGS) entry which is preliminary data.</text>
</comment>
<keyword evidence="4" id="KW-1185">Reference proteome</keyword>
<dbReference type="OrthoDB" id="74764at2759"/>
<dbReference type="Pfam" id="PF09362">
    <property type="entry name" value="DUF1996"/>
    <property type="match status" value="1"/>
</dbReference>
<sequence length="363" mass="38918">MISGDNERRTYTLGDASQPDPPKSQWASMGQTTQQALAQRALGFNCLNYAKDPEATLYRHRLPDKAYLDQNCANGLRFELMFPSCWNGKDLDSPNHKDHVAFPDLVMTGTCPESHPVRLPSMLYEVIWNTAAFKGRNGRFTVSNGDTTGFGYHGDFITGWETNFLQSAINTCTNPSGRIQDCPLFNVVDEGKATSCQMRKSPLQALFAENVLGPMAKLPGNIEVGGSASHGPAPAKSSPGPNLTYRPGEKPSDPAAPLPGQAFKEKAKSGSSAPTPPPPPPPPASTSTVVTPAPPPPADPPTFYSTQYITSGTVVKKILWVESVVTVTDFGGRPAEATPAAAAPAGHKHRRHAARHAHVHGKF</sequence>
<reference evidence="3 4" key="1">
    <citation type="journal article" date="2016" name="Genome Biol. Evol.">
        <title>Divergent and convergent evolution of fungal pathogenicity.</title>
        <authorList>
            <person name="Shang Y."/>
            <person name="Xiao G."/>
            <person name="Zheng P."/>
            <person name="Cen K."/>
            <person name="Zhan S."/>
            <person name="Wang C."/>
        </authorList>
    </citation>
    <scope>NUCLEOTIDE SEQUENCE [LARGE SCALE GENOMIC DNA]</scope>
    <source>
        <strain evidence="3 4">RCEF 2490</strain>
    </source>
</reference>
<feature type="region of interest" description="Disordered" evidence="1">
    <location>
        <begin position="1"/>
        <end position="27"/>
    </location>
</feature>